<reference evidence="2" key="1">
    <citation type="submission" date="2018-11" db="EMBL/GenBank/DDBJ databases">
        <authorList>
            <consortium name="Pathogen Informatics"/>
        </authorList>
    </citation>
    <scope>NUCLEOTIDE SEQUENCE</scope>
</reference>
<dbReference type="AlphaFoldDB" id="A0A3S5CJV7"/>
<dbReference type="EMBL" id="CAAALY010020772">
    <property type="protein sequence ID" value="VEL14326.1"/>
    <property type="molecule type" value="Genomic_DNA"/>
</dbReference>
<dbReference type="Proteomes" id="UP000784294">
    <property type="component" value="Unassembled WGS sequence"/>
</dbReference>
<gene>
    <name evidence="2" type="ORF">PXEA_LOCUS7766</name>
</gene>
<name>A0A3S5CJV7_9PLAT</name>
<keyword evidence="3" id="KW-1185">Reference proteome</keyword>
<feature type="compositionally biased region" description="Polar residues" evidence="1">
    <location>
        <begin position="82"/>
        <end position="100"/>
    </location>
</feature>
<evidence type="ECO:0000256" key="1">
    <source>
        <dbReference type="SAM" id="MobiDB-lite"/>
    </source>
</evidence>
<evidence type="ECO:0000313" key="3">
    <source>
        <dbReference type="Proteomes" id="UP000784294"/>
    </source>
</evidence>
<sequence length="120" mass="13261">MTSFIILSPFPGQFFHPSSSCFSFVLLSGLDFFSLKLQVNQIATLTVKFNWANQLETYKKPLSRNLLLEIVYNPDFQPTMFNASTGSPTGTDSSVNSISVGSEDLPRNSAISPLRLTYNG</sequence>
<proteinExistence type="predicted"/>
<comment type="caution">
    <text evidence="2">The sequence shown here is derived from an EMBL/GenBank/DDBJ whole genome shotgun (WGS) entry which is preliminary data.</text>
</comment>
<organism evidence="2 3">
    <name type="scientific">Protopolystoma xenopodis</name>
    <dbReference type="NCBI Taxonomy" id="117903"/>
    <lineage>
        <taxon>Eukaryota</taxon>
        <taxon>Metazoa</taxon>
        <taxon>Spiralia</taxon>
        <taxon>Lophotrochozoa</taxon>
        <taxon>Platyhelminthes</taxon>
        <taxon>Monogenea</taxon>
        <taxon>Polyopisthocotylea</taxon>
        <taxon>Polystomatidea</taxon>
        <taxon>Polystomatidae</taxon>
        <taxon>Protopolystoma</taxon>
    </lineage>
</organism>
<feature type="region of interest" description="Disordered" evidence="1">
    <location>
        <begin position="82"/>
        <end position="101"/>
    </location>
</feature>
<protein>
    <submittedName>
        <fullName evidence="2">Uncharacterized protein</fullName>
    </submittedName>
</protein>
<accession>A0A3S5CJV7</accession>
<evidence type="ECO:0000313" key="2">
    <source>
        <dbReference type="EMBL" id="VEL14326.1"/>
    </source>
</evidence>